<sequence length="90" mass="10022">MSEERIVDFEAALRARRTQPQPSSRPVWIAVALIVLSLASILFGLDGRLVSTVARLVTSTQCALETHADRFFPSPSGQRHVLPRELEPVR</sequence>
<dbReference type="Proteomes" id="UP000681075">
    <property type="component" value="Unassembled WGS sequence"/>
</dbReference>
<comment type="caution">
    <text evidence="2">The sequence shown here is derived from an EMBL/GenBank/DDBJ whole genome shotgun (WGS) entry which is preliminary data.</text>
</comment>
<name>A0A8S8X7A8_9PROT</name>
<protein>
    <submittedName>
        <fullName evidence="2">Uncharacterized protein</fullName>
    </submittedName>
</protein>
<evidence type="ECO:0000313" key="3">
    <source>
        <dbReference type="Proteomes" id="UP000681075"/>
    </source>
</evidence>
<dbReference type="EMBL" id="BOPV01000001">
    <property type="protein sequence ID" value="GIL39458.1"/>
    <property type="molecule type" value="Genomic_DNA"/>
</dbReference>
<reference evidence="2" key="1">
    <citation type="submission" date="2021-02" db="EMBL/GenBank/DDBJ databases">
        <title>Genome sequence of Rhodospirillales sp. strain TMPK1 isolated from soil.</title>
        <authorList>
            <person name="Nakai R."/>
            <person name="Kusada H."/>
            <person name="Tamaki H."/>
        </authorList>
    </citation>
    <scope>NUCLEOTIDE SEQUENCE</scope>
    <source>
        <strain evidence="2">TMPK1</strain>
    </source>
</reference>
<evidence type="ECO:0000313" key="2">
    <source>
        <dbReference type="EMBL" id="GIL39458.1"/>
    </source>
</evidence>
<keyword evidence="1" id="KW-1133">Transmembrane helix</keyword>
<gene>
    <name evidence="2" type="ORF">TMPK1_16950</name>
</gene>
<keyword evidence="3" id="KW-1185">Reference proteome</keyword>
<evidence type="ECO:0000256" key="1">
    <source>
        <dbReference type="SAM" id="Phobius"/>
    </source>
</evidence>
<keyword evidence="1" id="KW-0812">Transmembrane</keyword>
<keyword evidence="1" id="KW-0472">Membrane</keyword>
<dbReference type="RefSeq" id="WP_420242562.1">
    <property type="nucleotide sequence ID" value="NZ_BOPV01000001.1"/>
</dbReference>
<dbReference type="AlphaFoldDB" id="A0A8S8X7A8"/>
<proteinExistence type="predicted"/>
<accession>A0A8S8X7A8</accession>
<feature type="transmembrane region" description="Helical" evidence="1">
    <location>
        <begin position="27"/>
        <end position="45"/>
    </location>
</feature>
<organism evidence="2 3">
    <name type="scientific">Roseiterribacter gracilis</name>
    <dbReference type="NCBI Taxonomy" id="2812848"/>
    <lineage>
        <taxon>Bacteria</taxon>
        <taxon>Pseudomonadati</taxon>
        <taxon>Pseudomonadota</taxon>
        <taxon>Alphaproteobacteria</taxon>
        <taxon>Rhodospirillales</taxon>
        <taxon>Roseiterribacteraceae</taxon>
        <taxon>Roseiterribacter</taxon>
    </lineage>
</organism>